<dbReference type="PANTHER" id="PTHR32125:SF4">
    <property type="entry name" value="2-C-METHYL-D-ERYTHRITOL 4-PHOSPHATE CYTIDYLYLTRANSFERASE, CHLOROPLASTIC"/>
    <property type="match status" value="1"/>
</dbReference>
<dbReference type="EMBL" id="CP106878">
    <property type="protein sequence ID" value="WAA09455.1"/>
    <property type="molecule type" value="Genomic_DNA"/>
</dbReference>
<evidence type="ECO:0000256" key="2">
    <source>
        <dbReference type="ARBA" id="ARBA00004787"/>
    </source>
</evidence>
<name>A0A9E8LU79_9BACI</name>
<feature type="site" description="Positions MEP for the nucleophilic attack" evidence="7">
    <location>
        <position position="153"/>
    </location>
</feature>
<dbReference type="RefSeq" id="WP_275417236.1">
    <property type="nucleotide sequence ID" value="NZ_CP106878.1"/>
</dbReference>
<feature type="site" description="Positions MEP for the nucleophilic attack" evidence="7">
    <location>
        <position position="209"/>
    </location>
</feature>
<comment type="function">
    <text evidence="7">Catalyzes the formation of 4-diphosphocytidyl-2-C-methyl-D-erythritol from CTP and 2-C-methyl-D-erythritol 4-phosphate (MEP).</text>
</comment>
<keyword evidence="6 7" id="KW-0414">Isoprene biosynthesis</keyword>
<dbReference type="NCBIfam" id="TIGR00453">
    <property type="entry name" value="ispD"/>
    <property type="match status" value="1"/>
</dbReference>
<dbReference type="FunFam" id="3.90.550.10:FF:000003">
    <property type="entry name" value="2-C-methyl-D-erythritol 4-phosphate cytidylyltransferase"/>
    <property type="match status" value="1"/>
</dbReference>
<dbReference type="GO" id="GO:0019288">
    <property type="term" value="P:isopentenyl diphosphate biosynthetic process, methylerythritol 4-phosphate pathway"/>
    <property type="evidence" value="ECO:0007669"/>
    <property type="project" value="UniProtKB-UniRule"/>
</dbReference>
<dbReference type="InterPro" id="IPR050088">
    <property type="entry name" value="IspD/TarI_cytidylyltransf_bact"/>
</dbReference>
<evidence type="ECO:0000256" key="7">
    <source>
        <dbReference type="HAMAP-Rule" id="MF_00108"/>
    </source>
</evidence>
<dbReference type="InterPro" id="IPR001228">
    <property type="entry name" value="IspD"/>
</dbReference>
<dbReference type="Pfam" id="PF01128">
    <property type="entry name" value="IspD"/>
    <property type="match status" value="1"/>
</dbReference>
<evidence type="ECO:0000256" key="4">
    <source>
        <dbReference type="ARBA" id="ARBA00022679"/>
    </source>
</evidence>
<gene>
    <name evidence="7 8" type="primary">ispD</name>
    <name evidence="8" type="ORF">OE104_13010</name>
</gene>
<dbReference type="PROSITE" id="PS01295">
    <property type="entry name" value="ISPD"/>
    <property type="match status" value="1"/>
</dbReference>
<keyword evidence="9" id="KW-1185">Reference proteome</keyword>
<sequence>MQYKVIIPAAGMGKRMGYGKNKLFIPIRHTPIIVHTLAIFEKDEWCKEIILVINEKEREEIESLIQSYEITKVSKIINGGSERQQSVYAGLKTVNGDEEIVLIHDGARPMVNIAHIRKLVQEASLKGAAVLGVPVKDTIKKVKDGIVMETIDRATLWSIQTPQAFRASVIKTAHESAEKDRFLGTDDASLVERIGQNVIIIEGDYENIKITTKEDLFFAESLLSKRKT</sequence>
<evidence type="ECO:0000313" key="9">
    <source>
        <dbReference type="Proteomes" id="UP001164718"/>
    </source>
</evidence>
<keyword evidence="4 7" id="KW-0808">Transferase</keyword>
<dbReference type="GO" id="GO:0050518">
    <property type="term" value="F:2-C-methyl-D-erythritol 4-phosphate cytidylyltransferase activity"/>
    <property type="evidence" value="ECO:0007669"/>
    <property type="project" value="UniProtKB-UniRule"/>
</dbReference>
<reference evidence="8" key="1">
    <citation type="submission" date="2022-09" db="EMBL/GenBank/DDBJ databases">
        <title>Complete Genomes of Fervidibacillus albus and Fervidibacillus halotolerans isolated from tidal flat sediments.</title>
        <authorList>
            <person name="Kwon K.K."/>
            <person name="Yang S.-H."/>
            <person name="Park M.J."/>
            <person name="Oh H.-M."/>
        </authorList>
    </citation>
    <scope>NUCLEOTIDE SEQUENCE</scope>
    <source>
        <strain evidence="8">MEBiC13591</strain>
    </source>
</reference>
<dbReference type="InterPro" id="IPR029044">
    <property type="entry name" value="Nucleotide-diphossugar_trans"/>
</dbReference>
<dbReference type="Proteomes" id="UP001164718">
    <property type="component" value="Chromosome"/>
</dbReference>
<dbReference type="InterPro" id="IPR018294">
    <property type="entry name" value="ISPD_synthase_CS"/>
</dbReference>
<proteinExistence type="inferred from homology"/>
<evidence type="ECO:0000256" key="5">
    <source>
        <dbReference type="ARBA" id="ARBA00022695"/>
    </source>
</evidence>
<dbReference type="SUPFAM" id="SSF53448">
    <property type="entry name" value="Nucleotide-diphospho-sugar transferases"/>
    <property type="match status" value="1"/>
</dbReference>
<comment type="catalytic activity">
    <reaction evidence="1 7">
        <text>2-C-methyl-D-erythritol 4-phosphate + CTP + H(+) = 4-CDP-2-C-methyl-D-erythritol + diphosphate</text>
        <dbReference type="Rhea" id="RHEA:13429"/>
        <dbReference type="ChEBI" id="CHEBI:15378"/>
        <dbReference type="ChEBI" id="CHEBI:33019"/>
        <dbReference type="ChEBI" id="CHEBI:37563"/>
        <dbReference type="ChEBI" id="CHEBI:57823"/>
        <dbReference type="ChEBI" id="CHEBI:58262"/>
        <dbReference type="EC" id="2.7.7.60"/>
    </reaction>
</comment>
<comment type="similarity">
    <text evidence="3 7">Belongs to the IspD/TarI cytidylyltransferase family. IspD subfamily.</text>
</comment>
<dbReference type="PANTHER" id="PTHR32125">
    <property type="entry name" value="2-C-METHYL-D-ERYTHRITOL 4-PHOSPHATE CYTIDYLYLTRANSFERASE, CHLOROPLASTIC"/>
    <property type="match status" value="1"/>
</dbReference>
<dbReference type="CDD" id="cd02516">
    <property type="entry name" value="CDP-ME_synthetase"/>
    <property type="match status" value="1"/>
</dbReference>
<dbReference type="AlphaFoldDB" id="A0A9E8LU79"/>
<evidence type="ECO:0000256" key="1">
    <source>
        <dbReference type="ARBA" id="ARBA00001282"/>
    </source>
</evidence>
<evidence type="ECO:0000313" key="8">
    <source>
        <dbReference type="EMBL" id="WAA09455.1"/>
    </source>
</evidence>
<dbReference type="HAMAP" id="MF_00108">
    <property type="entry name" value="IspD"/>
    <property type="match status" value="1"/>
</dbReference>
<evidence type="ECO:0000256" key="3">
    <source>
        <dbReference type="ARBA" id="ARBA00009789"/>
    </source>
</evidence>
<feature type="site" description="Transition state stabilizer" evidence="7">
    <location>
        <position position="22"/>
    </location>
</feature>
<protein>
    <recommendedName>
        <fullName evidence="7">2-C-methyl-D-erythritol 4-phosphate cytidylyltransferase</fullName>
        <ecNumber evidence="7">2.7.7.60</ecNumber>
    </recommendedName>
    <alternativeName>
        <fullName evidence="7">4-diphosphocytidyl-2C-methyl-D-erythritol synthase</fullName>
    </alternativeName>
    <alternativeName>
        <fullName evidence="7">MEP cytidylyltransferase</fullName>
        <shortName evidence="7">MCT</shortName>
    </alternativeName>
</protein>
<organism evidence="8 9">
    <name type="scientific">Fervidibacillus albus</name>
    <dbReference type="NCBI Taxonomy" id="2980026"/>
    <lineage>
        <taxon>Bacteria</taxon>
        <taxon>Bacillati</taxon>
        <taxon>Bacillota</taxon>
        <taxon>Bacilli</taxon>
        <taxon>Bacillales</taxon>
        <taxon>Bacillaceae</taxon>
        <taxon>Fervidibacillus</taxon>
    </lineage>
</organism>
<dbReference type="Gene3D" id="3.90.550.10">
    <property type="entry name" value="Spore Coat Polysaccharide Biosynthesis Protein SpsA, Chain A"/>
    <property type="match status" value="1"/>
</dbReference>
<evidence type="ECO:0000256" key="6">
    <source>
        <dbReference type="ARBA" id="ARBA00023229"/>
    </source>
</evidence>
<comment type="pathway">
    <text evidence="2 7">Isoprenoid biosynthesis; isopentenyl diphosphate biosynthesis via DXP pathway; isopentenyl diphosphate from 1-deoxy-D-xylulose 5-phosphate: step 2/6.</text>
</comment>
<accession>A0A9E8LU79</accession>
<dbReference type="EC" id="2.7.7.60" evidence="7"/>
<keyword evidence="5 7" id="KW-0548">Nucleotidyltransferase</keyword>
<feature type="site" description="Transition state stabilizer" evidence="7">
    <location>
        <position position="15"/>
    </location>
</feature>
<dbReference type="InterPro" id="IPR034683">
    <property type="entry name" value="IspD/TarI"/>
</dbReference>
<dbReference type="KEGG" id="faf:OE104_13010"/>